<evidence type="ECO:0000256" key="4">
    <source>
        <dbReference type="ARBA" id="ARBA00022544"/>
    </source>
</evidence>
<dbReference type="PANTHER" id="PTHR34975">
    <property type="entry name" value="SPORE GERMINATION PROTEIN A2"/>
    <property type="match status" value="1"/>
</dbReference>
<evidence type="ECO:0000256" key="3">
    <source>
        <dbReference type="ARBA" id="ARBA00022448"/>
    </source>
</evidence>
<evidence type="ECO:0000256" key="7">
    <source>
        <dbReference type="ARBA" id="ARBA00023136"/>
    </source>
</evidence>
<keyword evidence="6 8" id="KW-1133">Transmembrane helix</keyword>
<dbReference type="Gene3D" id="1.20.1740.10">
    <property type="entry name" value="Amino acid/polyamine transporter I"/>
    <property type="match status" value="1"/>
</dbReference>
<keyword evidence="4" id="KW-0309">Germination</keyword>
<dbReference type="Proteomes" id="UP001523262">
    <property type="component" value="Unassembled WGS sequence"/>
</dbReference>
<evidence type="ECO:0000256" key="5">
    <source>
        <dbReference type="ARBA" id="ARBA00022692"/>
    </source>
</evidence>
<dbReference type="Pfam" id="PF03845">
    <property type="entry name" value="Spore_permease"/>
    <property type="match status" value="1"/>
</dbReference>
<comment type="caution">
    <text evidence="9">The sequence shown here is derived from an EMBL/GenBank/DDBJ whole genome shotgun (WGS) entry which is preliminary data.</text>
</comment>
<evidence type="ECO:0000256" key="1">
    <source>
        <dbReference type="ARBA" id="ARBA00004141"/>
    </source>
</evidence>
<keyword evidence="7 8" id="KW-0472">Membrane</keyword>
<dbReference type="PANTHER" id="PTHR34975:SF2">
    <property type="entry name" value="SPORE GERMINATION PROTEIN A2"/>
    <property type="match status" value="1"/>
</dbReference>
<dbReference type="InterPro" id="IPR004761">
    <property type="entry name" value="Spore_GerAB"/>
</dbReference>
<feature type="transmembrane region" description="Helical" evidence="8">
    <location>
        <begin position="41"/>
        <end position="65"/>
    </location>
</feature>
<comment type="similarity">
    <text evidence="2">Belongs to the amino acid-polyamine-organocation (APC) superfamily. Spore germination protein (SGP) (TC 2.A.3.9) family.</text>
</comment>
<protein>
    <submittedName>
        <fullName evidence="9">Spore germination protein</fullName>
    </submittedName>
</protein>
<organism evidence="9 10">
    <name type="scientific">Neobacillus pocheonensis</name>
    <dbReference type="NCBI Taxonomy" id="363869"/>
    <lineage>
        <taxon>Bacteria</taxon>
        <taxon>Bacillati</taxon>
        <taxon>Bacillota</taxon>
        <taxon>Bacilli</taxon>
        <taxon>Bacillales</taxon>
        <taxon>Bacillaceae</taxon>
        <taxon>Neobacillus</taxon>
    </lineage>
</organism>
<evidence type="ECO:0000313" key="10">
    <source>
        <dbReference type="Proteomes" id="UP001523262"/>
    </source>
</evidence>
<evidence type="ECO:0000313" key="9">
    <source>
        <dbReference type="EMBL" id="MCM2534715.1"/>
    </source>
</evidence>
<feature type="transmembrane region" description="Helical" evidence="8">
    <location>
        <begin position="85"/>
        <end position="105"/>
    </location>
</feature>
<gene>
    <name evidence="9" type="ORF">NDK43_23175</name>
</gene>
<feature type="transmembrane region" description="Helical" evidence="8">
    <location>
        <begin position="12"/>
        <end position="29"/>
    </location>
</feature>
<feature type="transmembrane region" description="Helical" evidence="8">
    <location>
        <begin position="117"/>
        <end position="136"/>
    </location>
</feature>
<comment type="subcellular location">
    <subcellularLocation>
        <location evidence="1">Membrane</location>
        <topology evidence="1">Multi-pass membrane protein</topology>
    </subcellularLocation>
</comment>
<dbReference type="EMBL" id="JAMQCR010000002">
    <property type="protein sequence ID" value="MCM2534715.1"/>
    <property type="molecule type" value="Genomic_DNA"/>
</dbReference>
<name>A0ABT0WGH7_9BACI</name>
<keyword evidence="5 8" id="KW-0812">Transmembrane</keyword>
<proteinExistence type="inferred from homology"/>
<feature type="transmembrane region" description="Helical" evidence="8">
    <location>
        <begin position="148"/>
        <end position="170"/>
    </location>
</feature>
<evidence type="ECO:0000256" key="8">
    <source>
        <dbReference type="SAM" id="Phobius"/>
    </source>
</evidence>
<evidence type="ECO:0000256" key="6">
    <source>
        <dbReference type="ARBA" id="ARBA00022989"/>
    </source>
</evidence>
<sequence>MRNSMKISGLEIFWIMFTFEVGNSLLLTLSSTIRTAKQDAWISMVIAGLVGIAITFLATTLSSLYPNQTMIEYSQTILGKWLGKLMMIPFLLLWYSAIGIIVHEFGEFLITALFHKTPMWVIVFTAMLLLIFLMYQGGVEGIGRLSEIVGPMVLLMIAVLIILNLGNMNWHYMLPIYQDSGWLPILKGSYTPMASFFGESVMMTMFVFFMDKPDQASSRAMWGIGLPFPW</sequence>
<evidence type="ECO:0000256" key="2">
    <source>
        <dbReference type="ARBA" id="ARBA00007998"/>
    </source>
</evidence>
<reference evidence="9 10" key="1">
    <citation type="submission" date="2022-06" db="EMBL/GenBank/DDBJ databases">
        <authorList>
            <person name="Jeon C.O."/>
        </authorList>
    </citation>
    <scope>NUCLEOTIDE SEQUENCE [LARGE SCALE GENOMIC DNA]</scope>
    <source>
        <strain evidence="9 10">KCTC 13943</strain>
    </source>
</reference>
<keyword evidence="10" id="KW-1185">Reference proteome</keyword>
<accession>A0ABT0WGH7</accession>
<feature type="transmembrane region" description="Helical" evidence="8">
    <location>
        <begin position="190"/>
        <end position="209"/>
    </location>
</feature>
<keyword evidence="3" id="KW-0813">Transport</keyword>